<evidence type="ECO:0000313" key="2">
    <source>
        <dbReference type="Proteomes" id="UP000068447"/>
    </source>
</evidence>
<organism evidence="1 2">
    <name type="scientific">Lacimicrobium alkaliphilum</name>
    <dbReference type="NCBI Taxonomy" id="1526571"/>
    <lineage>
        <taxon>Bacteria</taxon>
        <taxon>Pseudomonadati</taxon>
        <taxon>Pseudomonadota</taxon>
        <taxon>Gammaproteobacteria</taxon>
        <taxon>Alteromonadales</taxon>
        <taxon>Alteromonadaceae</taxon>
        <taxon>Lacimicrobium</taxon>
    </lineage>
</organism>
<dbReference type="Proteomes" id="UP000068447">
    <property type="component" value="Chromosome"/>
</dbReference>
<gene>
    <name evidence="1" type="ORF">AT746_03485</name>
</gene>
<dbReference type="STRING" id="1526571.AT746_03485"/>
<sequence>MTVKHQISNRASLNDQHFQVLMESGQYPLSEFDHEAHLRLAYVCLISRDVVMALDYCRDVINRLLRLNKVDPHKYHETITCAWLMTVRQRMSDSPSTDSFASFIRQHPELTDNRLIRRHYSDSRLFSPLAREHFLLPDKQPFGWVSPSSLGSAV</sequence>
<reference evidence="1 2" key="1">
    <citation type="submission" date="2015-12" db="EMBL/GenBank/DDBJ databases">
        <title>Complete genome of Lacimicrobium alkaliphilum KCTC 32984.</title>
        <authorList>
            <person name="Kim S.-G."/>
            <person name="Lee Y.-J."/>
        </authorList>
    </citation>
    <scope>NUCLEOTIDE SEQUENCE [LARGE SCALE GENOMIC DNA]</scope>
    <source>
        <strain evidence="1 2">YelD216</strain>
    </source>
</reference>
<keyword evidence="2" id="KW-1185">Reference proteome</keyword>
<dbReference type="AlphaFoldDB" id="A0A0U3AH87"/>
<dbReference type="OrthoDB" id="282517at2"/>
<proteinExistence type="predicted"/>
<evidence type="ECO:0000313" key="1">
    <source>
        <dbReference type="EMBL" id="ALS97426.1"/>
    </source>
</evidence>
<accession>A0A0U3AH87</accession>
<dbReference type="KEGG" id="lal:AT746_03485"/>
<dbReference type="EMBL" id="CP013650">
    <property type="protein sequence ID" value="ALS97426.1"/>
    <property type="molecule type" value="Genomic_DNA"/>
</dbReference>
<dbReference type="RefSeq" id="WP_062476491.1">
    <property type="nucleotide sequence ID" value="NZ_CP013650.1"/>
</dbReference>
<name>A0A0U3AH87_9ALTE</name>
<protein>
    <submittedName>
        <fullName evidence="1">Uncharacterized protein</fullName>
    </submittedName>
</protein>